<dbReference type="Proteomes" id="UP000682733">
    <property type="component" value="Unassembled WGS sequence"/>
</dbReference>
<dbReference type="EMBL" id="CAJOBA010006718">
    <property type="protein sequence ID" value="CAF3780884.1"/>
    <property type="molecule type" value="Genomic_DNA"/>
</dbReference>
<sequence>QQKVYSGYLNDPPRAALNFVVRYMPEYQNKLKPHHDASTYTINVALNDVGKDYEARLSDLIADLVQKKLYFSDL</sequence>
<organism evidence="1 3">
    <name type="scientific">Didymodactylos carnosus</name>
    <dbReference type="NCBI Taxonomy" id="1234261"/>
    <lineage>
        <taxon>Eukaryota</taxon>
        <taxon>Metazoa</taxon>
        <taxon>Spiralia</taxon>
        <taxon>Gnathifera</taxon>
        <taxon>Rotifera</taxon>
        <taxon>Eurotatoria</taxon>
        <taxon>Bdelloidea</taxon>
        <taxon>Philodinida</taxon>
        <taxon>Philodinidae</taxon>
        <taxon>Didymodactylos</taxon>
    </lineage>
</organism>
<comment type="caution">
    <text evidence="1">The sequence shown here is derived from an EMBL/GenBank/DDBJ whole genome shotgun (WGS) entry which is preliminary data.</text>
</comment>
<proteinExistence type="predicted"/>
<dbReference type="Proteomes" id="UP000677228">
    <property type="component" value="Unassembled WGS sequence"/>
</dbReference>
<gene>
    <name evidence="1" type="ORF">OVA965_LOCUS15089</name>
    <name evidence="2" type="ORF">TMI583_LOCUS15095</name>
</gene>
<evidence type="ECO:0000313" key="2">
    <source>
        <dbReference type="EMBL" id="CAF3780884.1"/>
    </source>
</evidence>
<accession>A0A8S2DUE8</accession>
<dbReference type="EMBL" id="CAJNOK010006709">
    <property type="protein sequence ID" value="CAF1011991.1"/>
    <property type="molecule type" value="Genomic_DNA"/>
</dbReference>
<feature type="non-terminal residue" evidence="1">
    <location>
        <position position="1"/>
    </location>
</feature>
<evidence type="ECO:0000313" key="1">
    <source>
        <dbReference type="EMBL" id="CAF1011991.1"/>
    </source>
</evidence>
<dbReference type="AlphaFoldDB" id="A0A8S2DUE8"/>
<name>A0A8S2DUE8_9BILA</name>
<protein>
    <submittedName>
        <fullName evidence="1">Uncharacterized protein</fullName>
    </submittedName>
</protein>
<reference evidence="1" key="1">
    <citation type="submission" date="2021-02" db="EMBL/GenBank/DDBJ databases">
        <authorList>
            <person name="Nowell W R."/>
        </authorList>
    </citation>
    <scope>NUCLEOTIDE SEQUENCE</scope>
</reference>
<evidence type="ECO:0000313" key="3">
    <source>
        <dbReference type="Proteomes" id="UP000677228"/>
    </source>
</evidence>